<dbReference type="InterPro" id="IPR051399">
    <property type="entry name" value="RNA-guided_DNA_endo/Transpos"/>
</dbReference>
<dbReference type="InterPro" id="IPR001959">
    <property type="entry name" value="Transposase"/>
</dbReference>
<dbReference type="Pfam" id="PF01385">
    <property type="entry name" value="OrfB_IS605"/>
    <property type="match status" value="1"/>
</dbReference>
<gene>
    <name evidence="11" type="ORF">J34TS1_00280</name>
</gene>
<dbReference type="InterPro" id="IPR053522">
    <property type="entry name" value="RNA-guided_endonuclease_TnpB"/>
</dbReference>
<evidence type="ECO:0000256" key="7">
    <source>
        <dbReference type="ARBA" id="ARBA00023172"/>
    </source>
</evidence>
<dbReference type="PANTHER" id="PTHR30405">
    <property type="entry name" value="TRANSPOSASE"/>
    <property type="match status" value="1"/>
</dbReference>
<accession>A0A919Y8S1</accession>
<feature type="domain" description="Transposase putative helix-turn-helix" evidence="10">
    <location>
        <begin position="1"/>
        <end position="48"/>
    </location>
</feature>
<evidence type="ECO:0000256" key="3">
    <source>
        <dbReference type="ARBA" id="ARBA00022578"/>
    </source>
</evidence>
<keyword evidence="4" id="KW-0479">Metal-binding</keyword>
<feature type="domain" description="Cas12f1-like TNB" evidence="9">
    <location>
        <begin position="301"/>
        <end position="368"/>
    </location>
</feature>
<dbReference type="EMBL" id="BORT01000001">
    <property type="protein sequence ID" value="GIO45263.1"/>
    <property type="molecule type" value="Genomic_DNA"/>
</dbReference>
<evidence type="ECO:0000259" key="10">
    <source>
        <dbReference type="Pfam" id="PF12323"/>
    </source>
</evidence>
<sequence length="379" mass="44014">MLRHKAYKFRIYPNQEQQILIAKTIGCSRFVYNHFLNMWNTAYSNTGKGLSYPSCSAMLPKMKEDVETCWLKEVDSIALQSSLLNLADSFSRFFKKQNKRPQFKSKKNPVQSYTTKNVNQSIEIKENYVKLPKLGFVKLAKSREPKGRILNATLRKNASGKFFVSILCEEEIDELPKVNSAIGIDLGITDFAILSDSQKKDNHRFTAQMEKKLKREQRKLSRRAFLAKKKGIDLFHAENYQKQKRKVARLHEKVMNQRTDFLNKLSTEIIKNHDVICIEDLNTKGMLRNRKLAKSISDVSWSSFVEKLQYKADWYGRQIVKVDPWFPSSQICSECGHLDGKKPLHIREWTCPICHTHHDRDINASKNILIEGLRIQALS</sequence>
<name>A0A919Y8S1_9BACL</name>
<evidence type="ECO:0000313" key="12">
    <source>
        <dbReference type="Proteomes" id="UP000682811"/>
    </source>
</evidence>
<evidence type="ECO:0000256" key="6">
    <source>
        <dbReference type="ARBA" id="ARBA00023125"/>
    </source>
</evidence>
<feature type="domain" description="Probable transposase IS891/IS1136/IS1341" evidence="8">
    <location>
        <begin position="167"/>
        <end position="289"/>
    </location>
</feature>
<keyword evidence="12" id="KW-1185">Reference proteome</keyword>
<organism evidence="11 12">
    <name type="scientific">Paenibacillus azoreducens</name>
    <dbReference type="NCBI Taxonomy" id="116718"/>
    <lineage>
        <taxon>Bacteria</taxon>
        <taxon>Bacillati</taxon>
        <taxon>Bacillota</taxon>
        <taxon>Bacilli</taxon>
        <taxon>Bacillales</taxon>
        <taxon>Paenibacillaceae</taxon>
        <taxon>Paenibacillus</taxon>
    </lineage>
</organism>
<evidence type="ECO:0000256" key="1">
    <source>
        <dbReference type="ARBA" id="ARBA00008761"/>
    </source>
</evidence>
<keyword evidence="6" id="KW-0238">DNA-binding</keyword>
<dbReference type="Pfam" id="PF07282">
    <property type="entry name" value="Cas12f1-like_TNB"/>
    <property type="match status" value="1"/>
</dbReference>
<comment type="caution">
    <text evidence="11">The sequence shown here is derived from an EMBL/GenBank/DDBJ whole genome shotgun (WGS) entry which is preliminary data.</text>
</comment>
<dbReference type="InterPro" id="IPR021027">
    <property type="entry name" value="Transposase_put_HTH"/>
</dbReference>
<dbReference type="AlphaFoldDB" id="A0A919Y8S1"/>
<evidence type="ECO:0000313" key="11">
    <source>
        <dbReference type="EMBL" id="GIO45263.1"/>
    </source>
</evidence>
<evidence type="ECO:0000259" key="8">
    <source>
        <dbReference type="Pfam" id="PF01385"/>
    </source>
</evidence>
<dbReference type="GO" id="GO:0032196">
    <property type="term" value="P:transposition"/>
    <property type="evidence" value="ECO:0007669"/>
    <property type="project" value="UniProtKB-KW"/>
</dbReference>
<evidence type="ECO:0000256" key="2">
    <source>
        <dbReference type="ARBA" id="ARBA00011044"/>
    </source>
</evidence>
<proteinExistence type="inferred from homology"/>
<keyword evidence="5" id="KW-0862">Zinc</keyword>
<evidence type="ECO:0000256" key="5">
    <source>
        <dbReference type="ARBA" id="ARBA00022833"/>
    </source>
</evidence>
<dbReference type="PANTHER" id="PTHR30405:SF25">
    <property type="entry name" value="RNA-GUIDED DNA ENDONUCLEASE INSQ-RELATED"/>
    <property type="match status" value="1"/>
</dbReference>
<evidence type="ECO:0000256" key="4">
    <source>
        <dbReference type="ARBA" id="ARBA00022723"/>
    </source>
</evidence>
<dbReference type="InterPro" id="IPR010095">
    <property type="entry name" value="Cas12f1-like_TNB"/>
</dbReference>
<dbReference type="GO" id="GO:0003677">
    <property type="term" value="F:DNA binding"/>
    <property type="evidence" value="ECO:0007669"/>
    <property type="project" value="UniProtKB-KW"/>
</dbReference>
<dbReference type="NCBIfam" id="NF040570">
    <property type="entry name" value="guided_TnpB"/>
    <property type="match status" value="1"/>
</dbReference>
<dbReference type="Pfam" id="PF12323">
    <property type="entry name" value="HTH_OrfB_IS605"/>
    <property type="match status" value="1"/>
</dbReference>
<dbReference type="GO" id="GO:0046872">
    <property type="term" value="F:metal ion binding"/>
    <property type="evidence" value="ECO:0007669"/>
    <property type="project" value="UniProtKB-KW"/>
</dbReference>
<evidence type="ECO:0000259" key="9">
    <source>
        <dbReference type="Pfam" id="PF07282"/>
    </source>
</evidence>
<dbReference type="NCBIfam" id="NF038281">
    <property type="entry name" value="IS200_TnpB"/>
    <property type="match status" value="1"/>
</dbReference>
<protein>
    <submittedName>
        <fullName evidence="11">Transposase</fullName>
    </submittedName>
</protein>
<dbReference type="Proteomes" id="UP000682811">
    <property type="component" value="Unassembled WGS sequence"/>
</dbReference>
<dbReference type="GO" id="GO:0006310">
    <property type="term" value="P:DNA recombination"/>
    <property type="evidence" value="ECO:0007669"/>
    <property type="project" value="UniProtKB-KW"/>
</dbReference>
<reference evidence="11 12" key="1">
    <citation type="submission" date="2021-03" db="EMBL/GenBank/DDBJ databases">
        <title>Antimicrobial resistance genes in bacteria isolated from Japanese honey, and their potential for conferring macrolide and lincosamide resistance in the American foulbrood pathogen Paenibacillus larvae.</title>
        <authorList>
            <person name="Okamoto M."/>
            <person name="Kumagai M."/>
            <person name="Kanamori H."/>
            <person name="Takamatsu D."/>
        </authorList>
    </citation>
    <scope>NUCLEOTIDE SEQUENCE [LARGE SCALE GENOMIC DNA]</scope>
    <source>
        <strain evidence="11 12">J34TS1</strain>
    </source>
</reference>
<keyword evidence="7" id="KW-0233">DNA recombination</keyword>
<comment type="similarity">
    <text evidence="1">In the C-terminal section; belongs to the transposase 35 family.</text>
</comment>
<comment type="similarity">
    <text evidence="2">In the N-terminal section; belongs to the transposase 2 family.</text>
</comment>
<dbReference type="RefSeq" id="WP_212976490.1">
    <property type="nucleotide sequence ID" value="NZ_BORT01000001.1"/>
</dbReference>
<dbReference type="NCBIfam" id="TIGR01766">
    <property type="entry name" value="IS200/IS605 family accessory protein TnpB-like domain"/>
    <property type="match status" value="1"/>
</dbReference>
<keyword evidence="3" id="KW-0815">Transposition</keyword>